<proteinExistence type="inferred from homology"/>
<evidence type="ECO:0000256" key="2">
    <source>
        <dbReference type="ARBA" id="ARBA00022692"/>
    </source>
</evidence>
<feature type="domain" description="Rhodopsin" evidence="7">
    <location>
        <begin position="28"/>
        <end position="291"/>
    </location>
</feature>
<evidence type="ECO:0000256" key="4">
    <source>
        <dbReference type="ARBA" id="ARBA00023136"/>
    </source>
</evidence>
<dbReference type="PANTHER" id="PTHR33048:SF31">
    <property type="entry name" value="INTEGRAL MEMBRANE PROTEIN"/>
    <property type="match status" value="1"/>
</dbReference>
<feature type="transmembrane region" description="Helical" evidence="6">
    <location>
        <begin position="123"/>
        <end position="147"/>
    </location>
</feature>
<dbReference type="InterPro" id="IPR049326">
    <property type="entry name" value="Rhodopsin_dom_fungi"/>
</dbReference>
<evidence type="ECO:0000313" key="8">
    <source>
        <dbReference type="EMBL" id="KAH7063283.1"/>
    </source>
</evidence>
<feature type="transmembrane region" description="Helical" evidence="6">
    <location>
        <begin position="209"/>
        <end position="229"/>
    </location>
</feature>
<protein>
    <recommendedName>
        <fullName evidence="7">Rhodopsin domain-containing protein</fullName>
    </recommendedName>
</protein>
<comment type="similarity">
    <text evidence="5">Belongs to the SAT4 family.</text>
</comment>
<feature type="transmembrane region" description="Helical" evidence="6">
    <location>
        <begin position="44"/>
        <end position="70"/>
    </location>
</feature>
<evidence type="ECO:0000313" key="9">
    <source>
        <dbReference type="Proteomes" id="UP000774617"/>
    </source>
</evidence>
<evidence type="ECO:0000256" key="1">
    <source>
        <dbReference type="ARBA" id="ARBA00004141"/>
    </source>
</evidence>
<sequence length="401" mass="44032">MTLYMDNAPHVAGSVITLTILGFTLYALRVYTRLKVAAWGVDDWFMTAAMAPFAVLCGSCITAAFNGVGVHVEEFSKPGNEKYQELGLKWFFMFEVFYCVTIIPVKLSIAFQLIRIAQGRKVFVYSQYVVAGMFTTMNVIAALYIIFQCNPVSYAWDTKQDGKCNDPKILTDIYYATTAVNIATDWFSAFMPIPLLWNVKLNRNAKISVGAILSLGIFASLSACIRLKYTVNLQNSEDYLCKLPDVSSSRRQQELILSSDAVSDVLLWGYAENGIGVIVGCIGTLRPLFRKILHLGGSESDHSKPAGVSNKYATNRTFPSNGARRGYKEFDTQYELEDGLGAASTAGSGSDKFGGAMAHETEIRAGMARSGSLHSDNDSQKQILDDAGGIMVHSHVQISRD</sequence>
<dbReference type="Proteomes" id="UP000774617">
    <property type="component" value="Unassembled WGS sequence"/>
</dbReference>
<keyword evidence="4 6" id="KW-0472">Membrane</keyword>
<evidence type="ECO:0000256" key="5">
    <source>
        <dbReference type="ARBA" id="ARBA00038359"/>
    </source>
</evidence>
<evidence type="ECO:0000259" key="7">
    <source>
        <dbReference type="Pfam" id="PF20684"/>
    </source>
</evidence>
<gene>
    <name evidence="8" type="ORF">B0J12DRAFT_164790</name>
</gene>
<keyword evidence="2 6" id="KW-0812">Transmembrane</keyword>
<keyword evidence="9" id="KW-1185">Reference proteome</keyword>
<accession>A0ABQ8GV57</accession>
<feature type="transmembrane region" description="Helical" evidence="6">
    <location>
        <begin position="12"/>
        <end position="32"/>
    </location>
</feature>
<keyword evidence="3 6" id="KW-1133">Transmembrane helix</keyword>
<evidence type="ECO:0000256" key="6">
    <source>
        <dbReference type="SAM" id="Phobius"/>
    </source>
</evidence>
<dbReference type="Pfam" id="PF20684">
    <property type="entry name" value="Fung_rhodopsin"/>
    <property type="match status" value="1"/>
</dbReference>
<dbReference type="EMBL" id="JAGTJR010000002">
    <property type="protein sequence ID" value="KAH7063283.1"/>
    <property type="molecule type" value="Genomic_DNA"/>
</dbReference>
<dbReference type="InterPro" id="IPR052337">
    <property type="entry name" value="SAT4-like"/>
</dbReference>
<organism evidence="8 9">
    <name type="scientific">Macrophomina phaseolina</name>
    <dbReference type="NCBI Taxonomy" id="35725"/>
    <lineage>
        <taxon>Eukaryota</taxon>
        <taxon>Fungi</taxon>
        <taxon>Dikarya</taxon>
        <taxon>Ascomycota</taxon>
        <taxon>Pezizomycotina</taxon>
        <taxon>Dothideomycetes</taxon>
        <taxon>Dothideomycetes incertae sedis</taxon>
        <taxon>Botryosphaeriales</taxon>
        <taxon>Botryosphaeriaceae</taxon>
        <taxon>Macrophomina</taxon>
    </lineage>
</organism>
<feature type="transmembrane region" description="Helical" evidence="6">
    <location>
        <begin position="90"/>
        <end position="111"/>
    </location>
</feature>
<comment type="caution">
    <text evidence="8">The sequence shown here is derived from an EMBL/GenBank/DDBJ whole genome shotgun (WGS) entry which is preliminary data.</text>
</comment>
<name>A0ABQ8GV57_9PEZI</name>
<dbReference type="PANTHER" id="PTHR33048">
    <property type="entry name" value="PTH11-LIKE INTEGRAL MEMBRANE PROTEIN (AFU_ORTHOLOGUE AFUA_5G11245)"/>
    <property type="match status" value="1"/>
</dbReference>
<evidence type="ECO:0000256" key="3">
    <source>
        <dbReference type="ARBA" id="ARBA00022989"/>
    </source>
</evidence>
<comment type="subcellular location">
    <subcellularLocation>
        <location evidence="1">Membrane</location>
        <topology evidence="1">Multi-pass membrane protein</topology>
    </subcellularLocation>
</comment>
<reference evidence="8 9" key="1">
    <citation type="journal article" date="2021" name="Nat. Commun.">
        <title>Genetic determinants of endophytism in the Arabidopsis root mycobiome.</title>
        <authorList>
            <person name="Mesny F."/>
            <person name="Miyauchi S."/>
            <person name="Thiergart T."/>
            <person name="Pickel B."/>
            <person name="Atanasova L."/>
            <person name="Karlsson M."/>
            <person name="Huettel B."/>
            <person name="Barry K.W."/>
            <person name="Haridas S."/>
            <person name="Chen C."/>
            <person name="Bauer D."/>
            <person name="Andreopoulos W."/>
            <person name="Pangilinan J."/>
            <person name="LaButti K."/>
            <person name="Riley R."/>
            <person name="Lipzen A."/>
            <person name="Clum A."/>
            <person name="Drula E."/>
            <person name="Henrissat B."/>
            <person name="Kohler A."/>
            <person name="Grigoriev I.V."/>
            <person name="Martin F.M."/>
            <person name="Hacquard S."/>
        </authorList>
    </citation>
    <scope>NUCLEOTIDE SEQUENCE [LARGE SCALE GENOMIC DNA]</scope>
    <source>
        <strain evidence="8 9">MPI-SDFR-AT-0080</strain>
    </source>
</reference>